<accession>A0A424YAW5</accession>
<gene>
    <name evidence="2" type="ORF">D5R97_08505</name>
</gene>
<comment type="caution">
    <text evidence="2">The sequence shown here is derived from an EMBL/GenBank/DDBJ whole genome shotgun (WGS) entry which is preliminary data.</text>
</comment>
<proteinExistence type="predicted"/>
<organism evidence="2 3">
    <name type="scientific">Candidatus Syntrophonatronum acetioxidans</name>
    <dbReference type="NCBI Taxonomy" id="1795816"/>
    <lineage>
        <taxon>Bacteria</taxon>
        <taxon>Bacillati</taxon>
        <taxon>Bacillota</taxon>
        <taxon>Clostridia</taxon>
        <taxon>Eubacteriales</taxon>
        <taxon>Syntrophomonadaceae</taxon>
        <taxon>Candidatus Syntrophonatronum</taxon>
    </lineage>
</organism>
<dbReference type="EMBL" id="QZAA01000231">
    <property type="protein sequence ID" value="RQD73900.1"/>
    <property type="molecule type" value="Genomic_DNA"/>
</dbReference>
<protein>
    <submittedName>
        <fullName evidence="2">Uncharacterized protein</fullName>
    </submittedName>
</protein>
<evidence type="ECO:0000256" key="1">
    <source>
        <dbReference type="SAM" id="MobiDB-lite"/>
    </source>
</evidence>
<name>A0A424YAW5_9FIRM</name>
<sequence>MKHRRYRKGLQLNRIRQQPQGKVLPSHFFGPSLPRGTPEGSMWRPRGTPLIFFPAELEVK</sequence>
<reference evidence="2 3" key="1">
    <citation type="submission" date="2018-08" db="EMBL/GenBank/DDBJ databases">
        <title>The metabolism and importance of syntrophic acetate oxidation coupled to methane or sulfide production in haloalkaline environments.</title>
        <authorList>
            <person name="Timmers P.H.A."/>
            <person name="Vavourakis C.D."/>
            <person name="Sorokin D.Y."/>
            <person name="Sinninghe Damste J.S."/>
            <person name="Muyzer G."/>
            <person name="Stams A.J.M."/>
            <person name="Plugge C.M."/>
        </authorList>
    </citation>
    <scope>NUCLEOTIDE SEQUENCE [LARGE SCALE GENOMIC DNA]</scope>
    <source>
        <strain evidence="2">MSAO_Bac1</strain>
    </source>
</reference>
<evidence type="ECO:0000313" key="3">
    <source>
        <dbReference type="Proteomes" id="UP000285138"/>
    </source>
</evidence>
<dbReference type="Proteomes" id="UP000285138">
    <property type="component" value="Unassembled WGS sequence"/>
</dbReference>
<evidence type="ECO:0000313" key="2">
    <source>
        <dbReference type="EMBL" id="RQD73900.1"/>
    </source>
</evidence>
<dbReference type="AlphaFoldDB" id="A0A424YAW5"/>
<feature type="region of interest" description="Disordered" evidence="1">
    <location>
        <begin position="20"/>
        <end position="44"/>
    </location>
</feature>